<dbReference type="PROSITE" id="PS00022">
    <property type="entry name" value="EGF_1"/>
    <property type="match status" value="1"/>
</dbReference>
<keyword evidence="1 2" id="KW-1015">Disulfide bond</keyword>
<dbReference type="InterPro" id="IPR001791">
    <property type="entry name" value="Laminin_G"/>
</dbReference>
<dbReference type="InterPro" id="IPR013320">
    <property type="entry name" value="ConA-like_dom_sf"/>
</dbReference>
<keyword evidence="2" id="KW-0245">EGF-like domain</keyword>
<dbReference type="OrthoDB" id="283575at2759"/>
<dbReference type="PROSITE" id="PS50026">
    <property type="entry name" value="EGF_3"/>
    <property type="match status" value="1"/>
</dbReference>
<accession>A0A653C7H1</accession>
<evidence type="ECO:0000259" key="4">
    <source>
        <dbReference type="PROSITE" id="PS50026"/>
    </source>
</evidence>
<comment type="caution">
    <text evidence="2">Lacks conserved residue(s) required for the propagation of feature annotation.</text>
</comment>
<dbReference type="InterPro" id="IPR000742">
    <property type="entry name" value="EGF"/>
</dbReference>
<organism evidence="5 6">
    <name type="scientific">Callosobruchus maculatus</name>
    <name type="common">Southern cowpea weevil</name>
    <name type="synonym">Pulse bruchid</name>
    <dbReference type="NCBI Taxonomy" id="64391"/>
    <lineage>
        <taxon>Eukaryota</taxon>
        <taxon>Metazoa</taxon>
        <taxon>Ecdysozoa</taxon>
        <taxon>Arthropoda</taxon>
        <taxon>Hexapoda</taxon>
        <taxon>Insecta</taxon>
        <taxon>Pterygota</taxon>
        <taxon>Neoptera</taxon>
        <taxon>Endopterygota</taxon>
        <taxon>Coleoptera</taxon>
        <taxon>Polyphaga</taxon>
        <taxon>Cucujiformia</taxon>
        <taxon>Chrysomeloidea</taxon>
        <taxon>Chrysomelidae</taxon>
        <taxon>Bruchinae</taxon>
        <taxon>Bruchini</taxon>
        <taxon>Callosobruchus</taxon>
    </lineage>
</organism>
<proteinExistence type="predicted"/>
<gene>
    <name evidence="5" type="ORF">CALMAC_LOCUS6865</name>
</gene>
<reference evidence="5 6" key="1">
    <citation type="submission" date="2019-01" db="EMBL/GenBank/DDBJ databases">
        <authorList>
            <person name="Sayadi A."/>
        </authorList>
    </citation>
    <scope>NUCLEOTIDE SEQUENCE [LARGE SCALE GENOMIC DNA]</scope>
</reference>
<evidence type="ECO:0000313" key="5">
    <source>
        <dbReference type="EMBL" id="VEN43858.1"/>
    </source>
</evidence>
<dbReference type="EMBL" id="CAACVG010007147">
    <property type="protein sequence ID" value="VEN43858.1"/>
    <property type="molecule type" value="Genomic_DNA"/>
</dbReference>
<name>A0A653C7H1_CALMS</name>
<keyword evidence="6" id="KW-1185">Reference proteome</keyword>
<dbReference type="SMART" id="SM00282">
    <property type="entry name" value="LamG"/>
    <property type="match status" value="1"/>
</dbReference>
<evidence type="ECO:0000259" key="3">
    <source>
        <dbReference type="PROSITE" id="PS50025"/>
    </source>
</evidence>
<sequence length="235" mass="26590">MCFVDNTYEKGGKDLKMLCENVQSCDEKTCRNYGVCVNRTCACNVGRSGIFCEKEITVQVPKFSRGGYMMVKKGGDKRRALREISVKEIYVNFTTVRPNALILWSQKNHNFIGIGLENGFLKLVYSMEDGNKTVIERPPFPPINDGLWHSILVMFYPISMVIDGKHFTQEFARYPNVTTSGIFYIGNTPTLNSSLIEETHGMFADPFEGCIQMFGSNSEFVDDFSKIDGRNIESC</sequence>
<dbReference type="Proteomes" id="UP000410492">
    <property type="component" value="Unassembled WGS sequence"/>
</dbReference>
<feature type="non-terminal residue" evidence="5">
    <location>
        <position position="235"/>
    </location>
</feature>
<dbReference type="AlphaFoldDB" id="A0A653C7H1"/>
<protein>
    <submittedName>
        <fullName evidence="5">Uncharacterized protein</fullName>
    </submittedName>
</protein>
<evidence type="ECO:0000313" key="6">
    <source>
        <dbReference type="Proteomes" id="UP000410492"/>
    </source>
</evidence>
<feature type="disulfide bond" evidence="2">
    <location>
        <begin position="43"/>
        <end position="52"/>
    </location>
</feature>
<dbReference type="SUPFAM" id="SSF49899">
    <property type="entry name" value="Concanavalin A-like lectins/glucanases"/>
    <property type="match status" value="1"/>
</dbReference>
<evidence type="ECO:0000256" key="1">
    <source>
        <dbReference type="ARBA" id="ARBA00023157"/>
    </source>
</evidence>
<dbReference type="PROSITE" id="PS50025">
    <property type="entry name" value="LAM_G_DOMAIN"/>
    <property type="match status" value="1"/>
</dbReference>
<dbReference type="Gene3D" id="2.60.120.200">
    <property type="match status" value="1"/>
</dbReference>
<dbReference type="CDD" id="cd00110">
    <property type="entry name" value="LamG"/>
    <property type="match status" value="1"/>
</dbReference>
<dbReference type="Pfam" id="PF02210">
    <property type="entry name" value="Laminin_G_2"/>
    <property type="match status" value="1"/>
</dbReference>
<evidence type="ECO:0000256" key="2">
    <source>
        <dbReference type="PROSITE-ProRule" id="PRU00076"/>
    </source>
</evidence>
<feature type="domain" description="Laminin G" evidence="3">
    <location>
        <begin position="58"/>
        <end position="235"/>
    </location>
</feature>
<feature type="domain" description="EGF-like" evidence="4">
    <location>
        <begin position="21"/>
        <end position="53"/>
    </location>
</feature>